<comment type="subcellular location">
    <subcellularLocation>
        <location evidence="3">Cytoplasm</location>
    </subcellularLocation>
</comment>
<dbReference type="GO" id="GO:0005737">
    <property type="term" value="C:cytoplasm"/>
    <property type="evidence" value="ECO:0007669"/>
    <property type="project" value="UniProtKB-SubCell"/>
</dbReference>
<dbReference type="Pfam" id="PF02545">
    <property type="entry name" value="Maf"/>
    <property type="match status" value="1"/>
</dbReference>
<dbReference type="NCBIfam" id="TIGR00172">
    <property type="entry name" value="maf"/>
    <property type="match status" value="1"/>
</dbReference>
<comment type="function">
    <text evidence="3">Nucleoside triphosphate pyrophosphatase that hydrolyzes dTTP and UTP. May have a dual role in cell division arrest and in preventing the incorporation of modified nucleotides into cellular nucleic acids.</text>
</comment>
<dbReference type="OrthoDB" id="9807767at2"/>
<dbReference type="AlphaFoldDB" id="A0A4R7ZCL8"/>
<feature type="site" description="Important for substrate specificity" evidence="3">
    <location>
        <position position="70"/>
    </location>
</feature>
<dbReference type="PANTHER" id="PTHR43213">
    <property type="entry name" value="BIFUNCTIONAL DTTP/UTP PYROPHOSPHATASE/METHYLTRANSFERASE PROTEIN-RELATED"/>
    <property type="match status" value="1"/>
</dbReference>
<dbReference type="InterPro" id="IPR029001">
    <property type="entry name" value="ITPase-like_fam"/>
</dbReference>
<comment type="catalytic activity">
    <reaction evidence="3">
        <text>dTTP + H2O = dTMP + diphosphate + H(+)</text>
        <dbReference type="Rhea" id="RHEA:28534"/>
        <dbReference type="ChEBI" id="CHEBI:15377"/>
        <dbReference type="ChEBI" id="CHEBI:15378"/>
        <dbReference type="ChEBI" id="CHEBI:33019"/>
        <dbReference type="ChEBI" id="CHEBI:37568"/>
        <dbReference type="ChEBI" id="CHEBI:63528"/>
        <dbReference type="EC" id="3.6.1.9"/>
    </reaction>
</comment>
<comment type="caution">
    <text evidence="4">The sequence shown here is derived from an EMBL/GenBank/DDBJ whole genome shotgun (WGS) entry which is preliminary data.</text>
</comment>
<keyword evidence="5" id="KW-1185">Reference proteome</keyword>
<dbReference type="PANTHER" id="PTHR43213:SF5">
    <property type="entry name" value="BIFUNCTIONAL DTTP_UTP PYROPHOSPHATASE_METHYLTRANSFERASE PROTEIN-RELATED"/>
    <property type="match status" value="1"/>
</dbReference>
<keyword evidence="3" id="KW-0546">Nucleotide metabolism</keyword>
<evidence type="ECO:0000256" key="1">
    <source>
        <dbReference type="ARBA" id="ARBA00001968"/>
    </source>
</evidence>
<dbReference type="HAMAP" id="MF_00528">
    <property type="entry name" value="Maf"/>
    <property type="match status" value="1"/>
</dbReference>
<dbReference type="GO" id="GO:0009117">
    <property type="term" value="P:nucleotide metabolic process"/>
    <property type="evidence" value="ECO:0007669"/>
    <property type="project" value="UniProtKB-KW"/>
</dbReference>
<organism evidence="4 5">
    <name type="scientific">Breznakia blatticola</name>
    <dbReference type="NCBI Taxonomy" id="1754012"/>
    <lineage>
        <taxon>Bacteria</taxon>
        <taxon>Bacillati</taxon>
        <taxon>Bacillota</taxon>
        <taxon>Erysipelotrichia</taxon>
        <taxon>Erysipelotrichales</taxon>
        <taxon>Erysipelotrichaceae</taxon>
        <taxon>Breznakia</taxon>
    </lineage>
</organism>
<feature type="site" description="Important for substrate specificity" evidence="3">
    <location>
        <position position="12"/>
    </location>
</feature>
<proteinExistence type="inferred from homology"/>
<reference evidence="4 5" key="1">
    <citation type="submission" date="2019-03" db="EMBL/GenBank/DDBJ databases">
        <title>Genomic Encyclopedia of Type Strains, Phase IV (KMG-IV): sequencing the most valuable type-strain genomes for metagenomic binning, comparative biology and taxonomic classification.</title>
        <authorList>
            <person name="Goeker M."/>
        </authorList>
    </citation>
    <scope>NUCLEOTIDE SEQUENCE [LARGE SCALE GENOMIC DNA]</scope>
    <source>
        <strain evidence="4 5">DSM 28867</strain>
    </source>
</reference>
<sequence length="185" mass="20620">MKPIILASQSPRRKELMESVGLEFSVIVSDSQETFNMEIDIRDAIQEVASAKAFAVAKDHPDSIVIGCDTIVYQDGKILGKPKDKDEAFRMLKSYSNTSHQVISGVAIIANGHVESFASVSEVYFYELGDQEIEDYIEAEAPYDKSGAYGIQEKAKAFVKSIDGDYFTIMGLPIGELYQRLKKYQ</sequence>
<evidence type="ECO:0000256" key="2">
    <source>
        <dbReference type="ARBA" id="ARBA00022801"/>
    </source>
</evidence>
<name>A0A4R7ZCL8_9FIRM</name>
<dbReference type="CDD" id="cd00555">
    <property type="entry name" value="Maf"/>
    <property type="match status" value="1"/>
</dbReference>
<feature type="site" description="Important for substrate specificity" evidence="3">
    <location>
        <position position="152"/>
    </location>
</feature>
<gene>
    <name evidence="4" type="ORF">EDD63_1486</name>
</gene>
<comment type="catalytic activity">
    <reaction evidence="3">
        <text>UTP + H2O = UMP + diphosphate + H(+)</text>
        <dbReference type="Rhea" id="RHEA:29395"/>
        <dbReference type="ChEBI" id="CHEBI:15377"/>
        <dbReference type="ChEBI" id="CHEBI:15378"/>
        <dbReference type="ChEBI" id="CHEBI:33019"/>
        <dbReference type="ChEBI" id="CHEBI:46398"/>
        <dbReference type="ChEBI" id="CHEBI:57865"/>
        <dbReference type="EC" id="3.6.1.9"/>
    </reaction>
</comment>
<dbReference type="EC" id="3.6.1.9" evidence="3"/>
<dbReference type="Gene3D" id="3.90.950.10">
    <property type="match status" value="1"/>
</dbReference>
<keyword evidence="3" id="KW-0963">Cytoplasm</keyword>
<comment type="cofactor">
    <cofactor evidence="1 3">
        <name>a divalent metal cation</name>
        <dbReference type="ChEBI" id="CHEBI:60240"/>
    </cofactor>
</comment>
<keyword evidence="2 3" id="KW-0378">Hydrolase</keyword>
<evidence type="ECO:0000256" key="3">
    <source>
        <dbReference type="HAMAP-Rule" id="MF_00528"/>
    </source>
</evidence>
<accession>A0A4R7ZCL8</accession>
<dbReference type="SUPFAM" id="SSF52972">
    <property type="entry name" value="ITPase-like"/>
    <property type="match status" value="1"/>
</dbReference>
<evidence type="ECO:0000313" key="5">
    <source>
        <dbReference type="Proteomes" id="UP000294743"/>
    </source>
</evidence>
<dbReference type="InterPro" id="IPR003697">
    <property type="entry name" value="Maf-like"/>
</dbReference>
<dbReference type="RefSeq" id="WP_134171034.1">
    <property type="nucleotide sequence ID" value="NZ_SODD01000048.1"/>
</dbReference>
<dbReference type="EMBL" id="SODD01000048">
    <property type="protein sequence ID" value="TDW13131.1"/>
    <property type="molecule type" value="Genomic_DNA"/>
</dbReference>
<protein>
    <recommendedName>
        <fullName evidence="3">dTTP/UTP pyrophosphatase</fullName>
        <shortName evidence="3">dTTPase/UTPase</shortName>
        <ecNumber evidence="3">3.6.1.9</ecNumber>
    </recommendedName>
    <alternativeName>
        <fullName evidence="3">Nucleoside triphosphate pyrophosphatase</fullName>
    </alternativeName>
    <alternativeName>
        <fullName evidence="3">Nucleotide pyrophosphatase</fullName>
        <shortName evidence="3">Nucleotide PPase</shortName>
    </alternativeName>
</protein>
<comment type="similarity">
    <text evidence="3">Belongs to the Maf family. YhdE subfamily.</text>
</comment>
<feature type="active site" description="Proton acceptor" evidence="3">
    <location>
        <position position="69"/>
    </location>
</feature>
<dbReference type="PIRSF" id="PIRSF006305">
    <property type="entry name" value="Maf"/>
    <property type="match status" value="1"/>
</dbReference>
<dbReference type="Proteomes" id="UP000294743">
    <property type="component" value="Unassembled WGS sequence"/>
</dbReference>
<comment type="caution">
    <text evidence="3">Lacks conserved residue(s) required for the propagation of feature annotation.</text>
</comment>
<dbReference type="GO" id="GO:0036221">
    <property type="term" value="F:UTP diphosphatase activity"/>
    <property type="evidence" value="ECO:0007669"/>
    <property type="project" value="RHEA"/>
</dbReference>
<evidence type="ECO:0000313" key="4">
    <source>
        <dbReference type="EMBL" id="TDW13131.1"/>
    </source>
</evidence>
<dbReference type="GO" id="GO:0036218">
    <property type="term" value="F:dTTP diphosphatase activity"/>
    <property type="evidence" value="ECO:0007669"/>
    <property type="project" value="RHEA"/>
</dbReference>